<evidence type="ECO:0000313" key="6">
    <source>
        <dbReference type="EMBL" id="EKX90899.1"/>
    </source>
</evidence>
<evidence type="ECO:0000259" key="4">
    <source>
        <dbReference type="Pfam" id="PF07804"/>
    </source>
</evidence>
<evidence type="ECO:0000256" key="1">
    <source>
        <dbReference type="ARBA" id="ARBA00010164"/>
    </source>
</evidence>
<dbReference type="Proteomes" id="UP000010445">
    <property type="component" value="Unassembled WGS sequence"/>
</dbReference>
<dbReference type="EMBL" id="AMEM01000016">
    <property type="protein sequence ID" value="EKX90899.1"/>
    <property type="molecule type" value="Genomic_DNA"/>
</dbReference>
<evidence type="ECO:0000256" key="2">
    <source>
        <dbReference type="ARBA" id="ARBA00022679"/>
    </source>
</evidence>
<comment type="similarity">
    <text evidence="1">Belongs to the HipA Ser/Thr kinase family.</text>
</comment>
<dbReference type="InterPro" id="IPR012893">
    <property type="entry name" value="HipA-like_C"/>
</dbReference>
<organism evidence="6 7">
    <name type="scientific">Corynebacterium durum F0235</name>
    <dbReference type="NCBI Taxonomy" id="1035195"/>
    <lineage>
        <taxon>Bacteria</taxon>
        <taxon>Bacillati</taxon>
        <taxon>Actinomycetota</taxon>
        <taxon>Actinomycetes</taxon>
        <taxon>Mycobacteriales</taxon>
        <taxon>Corynebacteriaceae</taxon>
        <taxon>Corynebacterium</taxon>
    </lineage>
</organism>
<accession>L1MIY4</accession>
<keyword evidence="2" id="KW-0808">Transferase</keyword>
<dbReference type="PANTHER" id="PTHR37419">
    <property type="entry name" value="SERINE/THREONINE-PROTEIN KINASE TOXIN HIPA"/>
    <property type="match status" value="1"/>
</dbReference>
<keyword evidence="7" id="KW-1185">Reference proteome</keyword>
<dbReference type="HOGENOM" id="CLU_030167_1_0_11"/>
<gene>
    <name evidence="6" type="ORF">HMPREF9997_00963</name>
</gene>
<keyword evidence="3" id="KW-0418">Kinase</keyword>
<feature type="domain" description="HipA N-terminal subdomain 1" evidence="5">
    <location>
        <begin position="2"/>
        <end position="58"/>
    </location>
</feature>
<dbReference type="PANTHER" id="PTHR37419:SF1">
    <property type="entry name" value="SERINE_THREONINE-PROTEIN KINASE TOXIN HIPA"/>
    <property type="match status" value="1"/>
</dbReference>
<dbReference type="Pfam" id="PF07804">
    <property type="entry name" value="HipA_C"/>
    <property type="match status" value="1"/>
</dbReference>
<comment type="caution">
    <text evidence="6">The sequence shown here is derived from an EMBL/GenBank/DDBJ whole genome shotgun (WGS) entry which is preliminary data.</text>
</comment>
<dbReference type="eggNOG" id="COG3550">
    <property type="taxonomic scope" value="Bacteria"/>
</dbReference>
<dbReference type="STRING" id="1035195.HMPREF9997_00963"/>
<evidence type="ECO:0000259" key="5">
    <source>
        <dbReference type="Pfam" id="PF13657"/>
    </source>
</evidence>
<sequence>MQADPHTTNNIEYILQGLLPENKKLLSDWGRRYNIFNANDAFEVLGHMGEDIAGAAQFVRTGNIPGFDDFSHPLSDRDVETLIASVREFGGALPSHRVIPRATLSGAHEKIALAYHDKQWFLPDGTTPSTHIFKPASMQFRDIDRLEAAIMTAARTIGINTATAGLVGVGSERAYVTARFDRTMLPEGTLRIHQEDIIQAWGLSPEKKYQKAGGPSLSDYVRFLREHSSNAEEDVQALVRQAAFNVAIGNGDAHGKNHSLLIKPGGEVRLAPAYDLISVAPYPSYSQELALSIGTNFNFRTVTMSDWKQFATDAGLEADWVLEEVTTIWKGAPELILQEIQDHKAPARIFNPVAQLFDTLPGRL</sequence>
<name>L1MIY4_9CORY</name>
<evidence type="ECO:0000256" key="3">
    <source>
        <dbReference type="ARBA" id="ARBA00022777"/>
    </source>
</evidence>
<dbReference type="Gene3D" id="1.10.1070.20">
    <property type="match status" value="1"/>
</dbReference>
<dbReference type="InterPro" id="IPR017508">
    <property type="entry name" value="HipA_N1"/>
</dbReference>
<dbReference type="GO" id="GO:0004674">
    <property type="term" value="F:protein serine/threonine kinase activity"/>
    <property type="evidence" value="ECO:0007669"/>
    <property type="project" value="TreeGrafter"/>
</dbReference>
<dbReference type="InterPro" id="IPR052028">
    <property type="entry name" value="HipA_Ser/Thr_kinase"/>
</dbReference>
<dbReference type="NCBIfam" id="TIGR03071">
    <property type="entry name" value="couple_hipA"/>
    <property type="match status" value="1"/>
</dbReference>
<dbReference type="GO" id="GO:0005829">
    <property type="term" value="C:cytosol"/>
    <property type="evidence" value="ECO:0007669"/>
    <property type="project" value="TreeGrafter"/>
</dbReference>
<feature type="domain" description="HipA-like C-terminal" evidence="4">
    <location>
        <begin position="103"/>
        <end position="329"/>
    </location>
</feature>
<dbReference type="PATRIC" id="fig|1035195.3.peg.862"/>
<evidence type="ECO:0000313" key="7">
    <source>
        <dbReference type="Proteomes" id="UP000010445"/>
    </source>
</evidence>
<proteinExistence type="inferred from homology"/>
<protein>
    <submittedName>
        <fullName evidence="6">HipA-like protein</fullName>
    </submittedName>
</protein>
<reference evidence="6 7" key="1">
    <citation type="submission" date="2012-05" db="EMBL/GenBank/DDBJ databases">
        <authorList>
            <person name="Weinstock G."/>
            <person name="Sodergren E."/>
            <person name="Lobos E.A."/>
            <person name="Fulton L."/>
            <person name="Fulton R."/>
            <person name="Courtney L."/>
            <person name="Fronick C."/>
            <person name="O'Laughlin M."/>
            <person name="Godfrey J."/>
            <person name="Wilson R.M."/>
            <person name="Miner T."/>
            <person name="Farmer C."/>
            <person name="Delehaunty K."/>
            <person name="Cordes M."/>
            <person name="Minx P."/>
            <person name="Tomlinson C."/>
            <person name="Chen J."/>
            <person name="Wollam A."/>
            <person name="Pepin K.H."/>
            <person name="Bhonagiri V."/>
            <person name="Zhang X."/>
            <person name="Suruliraj S."/>
            <person name="Warren W."/>
            <person name="Mitreva M."/>
            <person name="Mardis E.R."/>
            <person name="Wilson R.K."/>
        </authorList>
    </citation>
    <scope>NUCLEOTIDE SEQUENCE [LARGE SCALE GENOMIC DNA]</scope>
    <source>
        <strain evidence="6 7">F0235</strain>
    </source>
</reference>
<dbReference type="AlphaFoldDB" id="L1MIY4"/>
<dbReference type="Pfam" id="PF13657">
    <property type="entry name" value="Couple_hipA"/>
    <property type="match status" value="1"/>
</dbReference>